<comment type="caution">
    <text evidence="10">The sequence shown here is derived from an EMBL/GenBank/DDBJ whole genome shotgun (WGS) entry which is preliminary data.</text>
</comment>
<dbReference type="Pfam" id="PF19305">
    <property type="entry name" value="MmgE_PrpD_C"/>
    <property type="match status" value="1"/>
</dbReference>
<evidence type="ECO:0000259" key="9">
    <source>
        <dbReference type="Pfam" id="PF19305"/>
    </source>
</evidence>
<dbReference type="InterPro" id="IPR036148">
    <property type="entry name" value="MmgE/PrpD_sf"/>
</dbReference>
<dbReference type="GO" id="GO:0019679">
    <property type="term" value="P:propionate metabolic process, methylcitrate cycle"/>
    <property type="evidence" value="ECO:0007669"/>
    <property type="project" value="InterPro"/>
</dbReference>
<comment type="pathway">
    <text evidence="2">Organic acid metabolism; propanoate degradation.</text>
</comment>
<organism evidence="10 11">
    <name type="scientific">Halomonas campaniensis</name>
    <dbReference type="NCBI Taxonomy" id="213554"/>
    <lineage>
        <taxon>Bacteria</taxon>
        <taxon>Pseudomonadati</taxon>
        <taxon>Pseudomonadota</taxon>
        <taxon>Gammaproteobacteria</taxon>
        <taxon>Oceanospirillales</taxon>
        <taxon>Halomonadaceae</taxon>
        <taxon>Halomonas</taxon>
    </lineage>
</organism>
<evidence type="ECO:0000256" key="3">
    <source>
        <dbReference type="ARBA" id="ARBA00006174"/>
    </source>
</evidence>
<evidence type="ECO:0000313" key="11">
    <source>
        <dbReference type="Proteomes" id="UP000553442"/>
    </source>
</evidence>
<dbReference type="EC" id="4.2.1.79" evidence="4"/>
<evidence type="ECO:0000256" key="1">
    <source>
        <dbReference type="ARBA" id="ARBA00000096"/>
    </source>
</evidence>
<dbReference type="UniPathway" id="UPA00946"/>
<dbReference type="Proteomes" id="UP000553442">
    <property type="component" value="Unassembled WGS sequence"/>
</dbReference>
<evidence type="ECO:0000256" key="5">
    <source>
        <dbReference type="ARBA" id="ARBA00017240"/>
    </source>
</evidence>
<dbReference type="GO" id="GO:0051537">
    <property type="term" value="F:2 iron, 2 sulfur cluster binding"/>
    <property type="evidence" value="ECO:0007669"/>
    <property type="project" value="InterPro"/>
</dbReference>
<dbReference type="RefSeq" id="WP_183334346.1">
    <property type="nucleotide sequence ID" value="NZ_JACHZF010000042.1"/>
</dbReference>
<protein>
    <recommendedName>
        <fullName evidence="5">2-methylcitrate dehydratase</fullName>
        <ecNumber evidence="4">4.2.1.79</ecNumber>
    </recommendedName>
</protein>
<dbReference type="InterPro" id="IPR012705">
    <property type="entry name" value="2Me_IsoCit_deHydtase_PrpD"/>
</dbReference>
<dbReference type="NCBIfam" id="NF006943">
    <property type="entry name" value="PRK09425.1"/>
    <property type="match status" value="1"/>
</dbReference>
<keyword evidence="11" id="KW-1185">Reference proteome</keyword>
<dbReference type="NCBIfam" id="TIGR02330">
    <property type="entry name" value="prpD"/>
    <property type="match status" value="1"/>
</dbReference>
<dbReference type="Gene3D" id="1.10.4100.10">
    <property type="entry name" value="2-methylcitrate dehydratase PrpD"/>
    <property type="match status" value="1"/>
</dbReference>
<dbReference type="GO" id="GO:0047547">
    <property type="term" value="F:2-methylcitrate dehydratase activity"/>
    <property type="evidence" value="ECO:0007669"/>
    <property type="project" value="UniProtKB-EC"/>
</dbReference>
<dbReference type="AlphaFoldDB" id="A0A7W5K669"/>
<dbReference type="InterPro" id="IPR042188">
    <property type="entry name" value="MmgE/PrpD_sf_2"/>
</dbReference>
<keyword evidence="6" id="KW-0816">Tricarboxylic acid cycle</keyword>
<dbReference type="EMBL" id="JACHZF010000042">
    <property type="protein sequence ID" value="MBB3332634.1"/>
    <property type="molecule type" value="Genomic_DNA"/>
</dbReference>
<reference evidence="10 11" key="1">
    <citation type="submission" date="2020-08" db="EMBL/GenBank/DDBJ databases">
        <title>Genomic Encyclopedia of Archaeal and Bacterial Type Strains, Phase II (KMG-II): from individual species to whole genera.</title>
        <authorList>
            <person name="Goeker M."/>
        </authorList>
    </citation>
    <scope>NUCLEOTIDE SEQUENCE [LARGE SCALE GENOMIC DNA]</scope>
    <source>
        <strain evidence="10 11">5AG</strain>
    </source>
</reference>
<dbReference type="InterPro" id="IPR005656">
    <property type="entry name" value="MmgE_PrpD"/>
</dbReference>
<dbReference type="Pfam" id="PF03972">
    <property type="entry name" value="MmgE_PrpD_N"/>
    <property type="match status" value="1"/>
</dbReference>
<dbReference type="PANTHER" id="PTHR16943:SF8">
    <property type="entry name" value="2-METHYLCITRATE DEHYDRATASE"/>
    <property type="match status" value="1"/>
</dbReference>
<feature type="domain" description="MmgE/PrpD N-terminal" evidence="8">
    <location>
        <begin position="17"/>
        <end position="266"/>
    </location>
</feature>
<comment type="catalytic activity">
    <reaction evidence="1">
        <text>(2S,3S)-2-methylcitrate = 2-methyl-cis-aconitate + H2O</text>
        <dbReference type="Rhea" id="RHEA:17725"/>
        <dbReference type="ChEBI" id="CHEBI:15377"/>
        <dbReference type="ChEBI" id="CHEBI:57872"/>
        <dbReference type="ChEBI" id="CHEBI:58853"/>
        <dbReference type="EC" id="4.2.1.79"/>
    </reaction>
</comment>
<dbReference type="PANTHER" id="PTHR16943">
    <property type="entry name" value="2-METHYLCITRATE DEHYDRATASE-RELATED"/>
    <property type="match status" value="1"/>
</dbReference>
<proteinExistence type="inferred from homology"/>
<evidence type="ECO:0000259" key="8">
    <source>
        <dbReference type="Pfam" id="PF03972"/>
    </source>
</evidence>
<dbReference type="Gene3D" id="3.30.1330.120">
    <property type="entry name" value="2-methylcitrate dehydratase PrpD"/>
    <property type="match status" value="1"/>
</dbReference>
<evidence type="ECO:0000256" key="7">
    <source>
        <dbReference type="ARBA" id="ARBA00023239"/>
    </source>
</evidence>
<evidence type="ECO:0000256" key="4">
    <source>
        <dbReference type="ARBA" id="ARBA00013124"/>
    </source>
</evidence>
<dbReference type="GO" id="GO:0006099">
    <property type="term" value="P:tricarboxylic acid cycle"/>
    <property type="evidence" value="ECO:0007669"/>
    <property type="project" value="UniProtKB-KW"/>
</dbReference>
<dbReference type="SUPFAM" id="SSF103378">
    <property type="entry name" value="2-methylcitrate dehydratase PrpD"/>
    <property type="match status" value="1"/>
</dbReference>
<evidence type="ECO:0000313" key="10">
    <source>
        <dbReference type="EMBL" id="MBB3332634.1"/>
    </source>
</evidence>
<comment type="similarity">
    <text evidence="3">Belongs to the PrpD family.</text>
</comment>
<evidence type="ECO:0000256" key="6">
    <source>
        <dbReference type="ARBA" id="ARBA00022532"/>
    </source>
</evidence>
<evidence type="ECO:0000256" key="2">
    <source>
        <dbReference type="ARBA" id="ARBA00005026"/>
    </source>
</evidence>
<keyword evidence="7 10" id="KW-0456">Lyase</keyword>
<feature type="domain" description="MmgE/PrpD C-terminal" evidence="9">
    <location>
        <begin position="299"/>
        <end position="475"/>
    </location>
</feature>
<dbReference type="InterPro" id="IPR042183">
    <property type="entry name" value="MmgE/PrpD_sf_1"/>
</dbReference>
<dbReference type="InterPro" id="IPR045336">
    <property type="entry name" value="MmgE_PrpD_N"/>
</dbReference>
<gene>
    <name evidence="10" type="ORF">BDK63_003534</name>
</gene>
<name>A0A7W5K669_9GAMM</name>
<accession>A0A7W5K669</accession>
<dbReference type="InterPro" id="IPR045337">
    <property type="entry name" value="MmgE_PrpD_C"/>
</dbReference>
<sequence>MSTVEANVRPAYDDELQKIADYVLNTRIESAEAWNTARLCLMDTLGCGLLALRFPECTKHLGPLVEGTVVPHGARVPGTSFRLDPVKAAWDIGCIVRWLDYNDTWLAAEWGHPSDNLGAILAVADHLSQKRLAMGEAPLVMRDVLEAMILAHEIQGVLALENSFNRVGLDHVVLVKVASTAVTARMLGGDREQLLSALSHAWVDGQSLRTYRHAPNAGSRKSWAAGDATSRAVRLADIALRGEMGVPGALTAPQWGFYDVLFSHANRDLSVKPEPERRFRFQREFGSYVMENILFKLAFPAEFHAQTACEAAVTLHPDVARRLDEVERIVITTHESAIRIISKEGDLANPADRDHCLQYMVAVPLIFGELTAEHYEDDFHAAHPEIDALRARMEVVEEPGYTRDYLDPEKRSIANAIQVFFTDGSATEQVAVEYPIGHRRRRQEGVPVLEEKYRRHLATRFPPGRCERILELCRDQARLEETPVNRFMDLFVI</sequence>